<evidence type="ECO:0000313" key="2">
    <source>
        <dbReference type="EMBL" id="MFC1852759.1"/>
    </source>
</evidence>
<gene>
    <name evidence="2" type="ORF">ACFL27_21390</name>
</gene>
<feature type="transmembrane region" description="Helical" evidence="1">
    <location>
        <begin position="57"/>
        <end position="90"/>
    </location>
</feature>
<protein>
    <submittedName>
        <fullName evidence="2">Uncharacterized protein</fullName>
    </submittedName>
</protein>
<feature type="transmembrane region" description="Helical" evidence="1">
    <location>
        <begin position="220"/>
        <end position="237"/>
    </location>
</feature>
<reference evidence="2 3" key="1">
    <citation type="submission" date="2024-09" db="EMBL/GenBank/DDBJ databases">
        <title>Laminarin stimulates single cell rates of sulfate reduction while oxygen inhibits transcriptomic activity in coastal marine sediment.</title>
        <authorList>
            <person name="Lindsay M."/>
            <person name="Orcutt B."/>
            <person name="Emerson D."/>
            <person name="Stepanauskas R."/>
            <person name="D'Angelo T."/>
        </authorList>
    </citation>
    <scope>NUCLEOTIDE SEQUENCE [LARGE SCALE GENOMIC DNA]</scope>
    <source>
        <strain evidence="2">SAG AM-311-K15</strain>
    </source>
</reference>
<dbReference type="Proteomes" id="UP001594351">
    <property type="component" value="Unassembled WGS sequence"/>
</dbReference>
<evidence type="ECO:0000313" key="3">
    <source>
        <dbReference type="Proteomes" id="UP001594351"/>
    </source>
</evidence>
<comment type="caution">
    <text evidence="2">The sequence shown here is derived from an EMBL/GenBank/DDBJ whole genome shotgun (WGS) entry which is preliminary data.</text>
</comment>
<keyword evidence="1" id="KW-0472">Membrane</keyword>
<organism evidence="2 3">
    <name type="scientific">candidate division CSSED10-310 bacterium</name>
    <dbReference type="NCBI Taxonomy" id="2855610"/>
    <lineage>
        <taxon>Bacteria</taxon>
        <taxon>Bacteria division CSSED10-310</taxon>
    </lineage>
</organism>
<keyword evidence="1" id="KW-0812">Transmembrane</keyword>
<sequence length="249" mass="28710">MIQFCLITFFCILLYTLGRLTCHAFHWDQGDLQSEPVGSIAPVYVHLYTGILLTSSLVIVLLVVGIFSLFYLLGSLFICNLFLGLNALLVSKSKTNSRFHKSEKHARARDHQSLIFIVFLVCFAFFLFYPPLESYIDGSDATIYLNAGYYFSNEGAISTSETLRQFMTPDEERWFFSNRIEGRPLEWVRFPGGFIFTTCKQLLSFIHAFNAWLGGCFQNAWRLVGCAICAGFFWHFINHYPLLHWRVDQ</sequence>
<proteinExistence type="predicted"/>
<dbReference type="EMBL" id="JBHPBY010000362">
    <property type="protein sequence ID" value="MFC1852759.1"/>
    <property type="molecule type" value="Genomic_DNA"/>
</dbReference>
<keyword evidence="3" id="KW-1185">Reference proteome</keyword>
<accession>A0ABV6Z2S7</accession>
<name>A0ABV6Z2S7_UNCC1</name>
<evidence type="ECO:0000256" key="1">
    <source>
        <dbReference type="SAM" id="Phobius"/>
    </source>
</evidence>
<keyword evidence="1" id="KW-1133">Transmembrane helix</keyword>
<feature type="transmembrane region" description="Helical" evidence="1">
    <location>
        <begin position="111"/>
        <end position="129"/>
    </location>
</feature>